<keyword evidence="2" id="KW-1185">Reference proteome</keyword>
<sequence>MDSFVLLSYDQIVERNRHDSAVVKTAFQPRSFPKIDEQTLTTTSAMYYKAHLSRKSGGGREFGSRCPRTVKIPNRYSAGYSNMEYQFYGVPVSERQRSWGYRDEPLWDEEDTLTDRDTVFFLKRCPNAETLSRHESPDCGAKRGITHTQ</sequence>
<evidence type="ECO:0000313" key="1">
    <source>
        <dbReference type="EMBL" id="GBP74561.1"/>
    </source>
</evidence>
<comment type="caution">
    <text evidence="1">The sequence shown here is derived from an EMBL/GenBank/DDBJ whole genome shotgun (WGS) entry which is preliminary data.</text>
</comment>
<name>A0A4C1YDV2_EUMVA</name>
<reference evidence="1 2" key="1">
    <citation type="journal article" date="2019" name="Commun. Biol.">
        <title>The bagworm genome reveals a unique fibroin gene that provides high tensile strength.</title>
        <authorList>
            <person name="Kono N."/>
            <person name="Nakamura H."/>
            <person name="Ohtoshi R."/>
            <person name="Tomita M."/>
            <person name="Numata K."/>
            <person name="Arakawa K."/>
        </authorList>
    </citation>
    <scope>NUCLEOTIDE SEQUENCE [LARGE SCALE GENOMIC DNA]</scope>
</reference>
<organism evidence="1 2">
    <name type="scientific">Eumeta variegata</name>
    <name type="common">Bagworm moth</name>
    <name type="synonym">Eumeta japonica</name>
    <dbReference type="NCBI Taxonomy" id="151549"/>
    <lineage>
        <taxon>Eukaryota</taxon>
        <taxon>Metazoa</taxon>
        <taxon>Ecdysozoa</taxon>
        <taxon>Arthropoda</taxon>
        <taxon>Hexapoda</taxon>
        <taxon>Insecta</taxon>
        <taxon>Pterygota</taxon>
        <taxon>Neoptera</taxon>
        <taxon>Endopterygota</taxon>
        <taxon>Lepidoptera</taxon>
        <taxon>Glossata</taxon>
        <taxon>Ditrysia</taxon>
        <taxon>Tineoidea</taxon>
        <taxon>Psychidae</taxon>
        <taxon>Oiketicinae</taxon>
        <taxon>Eumeta</taxon>
    </lineage>
</organism>
<accession>A0A4C1YDV2</accession>
<gene>
    <name evidence="1" type="ORF">EVAR_59496_1</name>
</gene>
<dbReference type="Proteomes" id="UP000299102">
    <property type="component" value="Unassembled WGS sequence"/>
</dbReference>
<dbReference type="AlphaFoldDB" id="A0A4C1YDV2"/>
<dbReference type="EMBL" id="BGZK01001212">
    <property type="protein sequence ID" value="GBP74561.1"/>
    <property type="molecule type" value="Genomic_DNA"/>
</dbReference>
<protein>
    <submittedName>
        <fullName evidence="1">Uncharacterized protein</fullName>
    </submittedName>
</protein>
<evidence type="ECO:0000313" key="2">
    <source>
        <dbReference type="Proteomes" id="UP000299102"/>
    </source>
</evidence>
<proteinExistence type="predicted"/>